<gene>
    <name evidence="1" type="ORF">VAS14_02296</name>
</gene>
<protein>
    <submittedName>
        <fullName evidence="1">Uncharacterized protein</fullName>
    </submittedName>
</protein>
<name>Q1ZPY6_PHOAS</name>
<dbReference type="AlphaFoldDB" id="Q1ZPY6"/>
<evidence type="ECO:0000313" key="2">
    <source>
        <dbReference type="Proteomes" id="UP000001603"/>
    </source>
</evidence>
<dbReference type="EMBL" id="AAOJ01000003">
    <property type="protein sequence ID" value="EAS64511.1"/>
    <property type="molecule type" value="Genomic_DNA"/>
</dbReference>
<accession>Q1ZPY6</accession>
<comment type="caution">
    <text evidence="1">The sequence shown here is derived from an EMBL/GenBank/DDBJ whole genome shotgun (WGS) entry which is preliminary data.</text>
</comment>
<proteinExistence type="predicted"/>
<sequence length="40" mass="4883">MARMQKQTKSAELNKKIKADVLHHMKDVKYRFMRMMKDKS</sequence>
<dbReference type="HOGENOM" id="CLU_219124_0_0_6"/>
<reference evidence="1 2" key="1">
    <citation type="journal article" date="2009" name="Proc. Natl. Acad. Sci. U.S.A.">
        <title>The genomic basis of trophic strategy in marine bacteria.</title>
        <authorList>
            <person name="Lauro F.M."/>
            <person name="McDougald D."/>
            <person name="Thomas T."/>
            <person name="Williams T.J."/>
            <person name="Egan S."/>
            <person name="Rice S."/>
            <person name="DeMaere M.Z."/>
            <person name="Ting L."/>
            <person name="Ertan H."/>
            <person name="Johnson J."/>
            <person name="Ferriera S."/>
            <person name="Lapidus A."/>
            <person name="Anderson I."/>
            <person name="Kyrpides N."/>
            <person name="Munk A.C."/>
            <person name="Detter C."/>
            <person name="Han C.S."/>
            <person name="Brown M.V."/>
            <person name="Robb F.T."/>
            <person name="Kjelleberg S."/>
            <person name="Cavicchioli R."/>
        </authorList>
    </citation>
    <scope>NUCLEOTIDE SEQUENCE [LARGE SCALE GENOMIC DNA]</scope>
    <source>
        <strain evidence="1 2">S14</strain>
    </source>
</reference>
<organism evidence="1 2">
    <name type="scientific">Photobacterium angustum (strain S14 / CCUG 15956)</name>
    <name type="common">Vibrio sp. (strain S14 / CCUG 15956)</name>
    <dbReference type="NCBI Taxonomy" id="314292"/>
    <lineage>
        <taxon>Bacteria</taxon>
        <taxon>Pseudomonadati</taxon>
        <taxon>Pseudomonadota</taxon>
        <taxon>Gammaproteobacteria</taxon>
        <taxon>Vibrionales</taxon>
        <taxon>Vibrionaceae</taxon>
        <taxon>Photobacterium</taxon>
    </lineage>
</organism>
<evidence type="ECO:0000313" key="1">
    <source>
        <dbReference type="EMBL" id="EAS64511.1"/>
    </source>
</evidence>
<dbReference type="Proteomes" id="UP000001603">
    <property type="component" value="Unassembled WGS sequence"/>
</dbReference>